<keyword evidence="17 27" id="KW-1133">Transmembrane helix</keyword>
<keyword evidence="14 26" id="KW-0547">Nucleotide-binding</keyword>
<keyword evidence="31" id="KW-1185">Reference proteome</keyword>
<evidence type="ECO:0000256" key="1">
    <source>
        <dbReference type="ARBA" id="ARBA00004162"/>
    </source>
</evidence>
<sequence>MKFPTSFLLHILLLLPHATCSPLHGNEADRMALLGFKLSCSDPHGSLASWNASSHYCLWKGVSCSRKHPQRVTQLDLTDQGLTGYISPSLGNLTHLRAVRLSNNSFSGEIPASLGHLRRLQEISISNNSLQGWIPGEFANCSNLQILSLSSNRLKGRVPQNIGSLLKLVILNLSANNLTGSIPRSVGNMTALRVLSLSENNLQGSIPEELGLLLQVSYLGLGANLFSGSVSQTMFNLSSVIYLGLELNHLNKAVLPSDFGNNLPNLQHLGLDSNNFEGPVPASIANASKLIDVGLSRNYFSGIVPSSLGSLHDLTFLNLESNSIEASDRESWEFIDTLTNCSKLQAIALDMNNLGGYVPSSIGNLSSELQILYLGTNQLSGVFPSSIAKLQNLIALSLENNQYIGSIPEWIGELGNLQVLYLEGNSFTGSIPFSIGNLSQLLHLYLQDNKIEGLLPASLGNMKNLLRLNITNNSLQGSIPAEVFSLPSLISCQLSVNKLDGMLPPEVGNAKQLMELELSSNKLSGEIPHTLGNCHGLEIIDLAQNSLVGEISVSLGNLGSLERLNLSHNNLSGTIPKSLGGLKLLNQIDISYNHFVGEVPTKGVFLNASAVLLNGNSGLCGGSAELHMPACSAQSSDSLKRSQSLRTKVIAGIAITVIALLVIILTLLYKKNKPKQASVILPSFGAKFPTVTYKDLAEATDGFSSSNLIGRGRYGSVYKANLHGQSNLVAVKVFDMGTRGANRSFIAECEALRSLRHRNLVPILTACSSIDSGGNDFKALVYEFMPNGSLDSFLHPNEGGTHSPCFLTLAQRLSIALDIANALEYLHFGSQRPIVHSDLKPSNILLGNDITAHISDFGLARFFDSVSTSTYGVKGTIGYIAPEYAAGGQVVASGDVYAFGIILLEMLTGRRPTDDMFKDGVTIVSFVEASIPDHIPEIVDAQLLEEIDDYNESPAKVVECLRSVLKIGLSCTCQSLNERMSMREVAAKLQAIIETYETEEALEVAC</sequence>
<dbReference type="InterPro" id="IPR003591">
    <property type="entry name" value="Leu-rich_rpt_typical-subtyp"/>
</dbReference>
<dbReference type="EMBL" id="CM000764">
    <property type="protein sequence ID" value="EES08522.1"/>
    <property type="molecule type" value="Genomic_DNA"/>
</dbReference>
<evidence type="ECO:0000256" key="8">
    <source>
        <dbReference type="ARBA" id="ARBA00022553"/>
    </source>
</evidence>
<dbReference type="PANTHER" id="PTHR27008:SF537">
    <property type="entry name" value="OS11G0173432 PROTEIN"/>
    <property type="match status" value="1"/>
</dbReference>
<dbReference type="InterPro" id="IPR000719">
    <property type="entry name" value="Prot_kinase_dom"/>
</dbReference>
<evidence type="ECO:0000256" key="26">
    <source>
        <dbReference type="PROSITE-ProRule" id="PRU10141"/>
    </source>
</evidence>
<dbReference type="PROSITE" id="PS50011">
    <property type="entry name" value="PROTEIN_KINASE_DOM"/>
    <property type="match status" value="1"/>
</dbReference>
<comment type="function">
    <text evidence="24">The processed protein kinase Xa21 chain released by protein cleavage after X.oryzae pv. oryzae protein Ax21 detection translocates into the nucleus where it can bind and regulate WRKY62, a transcription factor. Confers resistance to the bacterial pathogen X.oryzae pv. oryzae (Xoo).</text>
</comment>
<feature type="binding site" evidence="26">
    <location>
        <position position="732"/>
    </location>
    <ligand>
        <name>ATP</name>
        <dbReference type="ChEBI" id="CHEBI:30616"/>
    </ligand>
</feature>
<evidence type="ECO:0000256" key="19">
    <source>
        <dbReference type="ARBA" id="ARBA00023170"/>
    </source>
</evidence>
<dbReference type="PROSITE" id="PS00108">
    <property type="entry name" value="PROTEIN_KINASE_ST"/>
    <property type="match status" value="1"/>
</dbReference>
<dbReference type="GO" id="GO:0005524">
    <property type="term" value="F:ATP binding"/>
    <property type="evidence" value="ECO:0007669"/>
    <property type="project" value="UniProtKB-UniRule"/>
</dbReference>
<evidence type="ECO:0000256" key="24">
    <source>
        <dbReference type="ARBA" id="ARBA00056628"/>
    </source>
</evidence>
<evidence type="ECO:0000256" key="12">
    <source>
        <dbReference type="ARBA" id="ARBA00022729"/>
    </source>
</evidence>
<comment type="similarity">
    <text evidence="4">Belongs to the protein kinase superfamily. Ser/Thr protein kinase family.</text>
</comment>
<dbReference type="Pfam" id="PF08263">
    <property type="entry name" value="LRRNT_2"/>
    <property type="match status" value="1"/>
</dbReference>
<evidence type="ECO:0000256" key="14">
    <source>
        <dbReference type="ARBA" id="ARBA00022741"/>
    </source>
</evidence>
<comment type="function">
    <text evidence="23">Receptor kinase that detects X.oryzae pv. oryzae protein Ax21 to promote innate immunity. Following X.oryzae pv. oryzae protein Ax21 detection, undergoes cleavage, releasing the processed protein kinase Xa21 chain.</text>
</comment>
<dbReference type="Pfam" id="PF23598">
    <property type="entry name" value="LRR_14"/>
    <property type="match status" value="1"/>
</dbReference>
<dbReference type="FunFam" id="3.80.10.10:FF:000095">
    <property type="entry name" value="LRR receptor-like serine/threonine-protein kinase GSO1"/>
    <property type="match status" value="1"/>
</dbReference>
<evidence type="ECO:0000256" key="13">
    <source>
        <dbReference type="ARBA" id="ARBA00022737"/>
    </source>
</evidence>
<name>C5Y2P1_SORBI</name>
<dbReference type="SMART" id="SM00220">
    <property type="entry name" value="S_TKc"/>
    <property type="match status" value="1"/>
</dbReference>
<evidence type="ECO:0000256" key="7">
    <source>
        <dbReference type="ARBA" id="ARBA00022527"/>
    </source>
</evidence>
<feature type="signal peptide" evidence="28">
    <location>
        <begin position="1"/>
        <end position="20"/>
    </location>
</feature>
<dbReference type="InParanoid" id="C5Y2P1"/>
<dbReference type="FunFam" id="1.10.510.10:FF:000358">
    <property type="entry name" value="Putative leucine-rich repeat receptor-like serine/threonine-protein kinase"/>
    <property type="match status" value="1"/>
</dbReference>
<evidence type="ECO:0000256" key="20">
    <source>
        <dbReference type="ARBA" id="ARBA00023180"/>
    </source>
</evidence>
<dbReference type="Gene3D" id="3.80.10.10">
    <property type="entry name" value="Ribonuclease Inhibitor"/>
    <property type="match status" value="3"/>
</dbReference>
<keyword evidence="18 27" id="KW-0472">Membrane</keyword>
<keyword evidence="12 28" id="KW-0732">Signal</keyword>
<dbReference type="FunFam" id="3.30.200.20:FF:000432">
    <property type="entry name" value="LRR receptor-like serine/threonine-protein kinase EFR"/>
    <property type="match status" value="1"/>
</dbReference>
<dbReference type="PROSITE" id="PS51450">
    <property type="entry name" value="LRR"/>
    <property type="match status" value="1"/>
</dbReference>
<reference evidence="30 31" key="1">
    <citation type="journal article" date="2009" name="Nature">
        <title>The Sorghum bicolor genome and the diversification of grasses.</title>
        <authorList>
            <person name="Paterson A.H."/>
            <person name="Bowers J.E."/>
            <person name="Bruggmann R."/>
            <person name="Dubchak I."/>
            <person name="Grimwood J."/>
            <person name="Gundlach H."/>
            <person name="Haberer G."/>
            <person name="Hellsten U."/>
            <person name="Mitros T."/>
            <person name="Poliakov A."/>
            <person name="Schmutz J."/>
            <person name="Spannagl M."/>
            <person name="Tang H."/>
            <person name="Wang X."/>
            <person name="Wicker T."/>
            <person name="Bharti A.K."/>
            <person name="Chapman J."/>
            <person name="Feltus F.A."/>
            <person name="Gowik U."/>
            <person name="Grigoriev I.V."/>
            <person name="Lyons E."/>
            <person name="Maher C.A."/>
            <person name="Martis M."/>
            <person name="Narechania A."/>
            <person name="Otillar R.P."/>
            <person name="Penning B.W."/>
            <person name="Salamov A.A."/>
            <person name="Wang Y."/>
            <person name="Zhang L."/>
            <person name="Carpita N.C."/>
            <person name="Freeling M."/>
            <person name="Gingle A.R."/>
            <person name="Hash C.T."/>
            <person name="Keller B."/>
            <person name="Klein P."/>
            <person name="Kresovich S."/>
            <person name="McCann M.C."/>
            <person name="Ming R."/>
            <person name="Peterson D.G."/>
            <person name="Mehboob-ur-Rahman"/>
            <person name="Ware D."/>
            <person name="Westhoff P."/>
            <person name="Mayer K.F."/>
            <person name="Messing J."/>
            <person name="Rokhsar D.S."/>
        </authorList>
    </citation>
    <scope>NUCLEOTIDE SEQUENCE [LARGE SCALE GENOMIC DNA]</scope>
    <source>
        <strain evidence="31">cv. BTx623</strain>
    </source>
</reference>
<keyword evidence="10" id="KW-0808">Transferase</keyword>
<evidence type="ECO:0000256" key="25">
    <source>
        <dbReference type="ARBA" id="ARBA00072040"/>
    </source>
</evidence>
<dbReference type="InterPro" id="IPR001611">
    <property type="entry name" value="Leu-rich_rpt"/>
</dbReference>
<evidence type="ECO:0000313" key="30">
    <source>
        <dbReference type="EMBL" id="EES08522.1"/>
    </source>
</evidence>
<evidence type="ECO:0000256" key="11">
    <source>
        <dbReference type="ARBA" id="ARBA00022692"/>
    </source>
</evidence>
<dbReference type="InterPro" id="IPR008271">
    <property type="entry name" value="Ser/Thr_kinase_AS"/>
</dbReference>
<evidence type="ECO:0000256" key="28">
    <source>
        <dbReference type="SAM" id="SignalP"/>
    </source>
</evidence>
<dbReference type="KEGG" id="sbi:8083103"/>
<keyword evidence="13" id="KW-0677">Repeat</keyword>
<keyword evidence="19" id="KW-0675">Receptor</keyword>
<dbReference type="PROSITE" id="PS00107">
    <property type="entry name" value="PROTEIN_KINASE_ATP"/>
    <property type="match status" value="1"/>
</dbReference>
<reference evidence="30" key="2">
    <citation type="submission" date="2017-02" db="EMBL/GenBank/DDBJ databases">
        <title>WGS assembly of Sorghum bicolor.</title>
        <authorList>
            <person name="Paterson A."/>
            <person name="Mullet J."/>
            <person name="Bowers J."/>
            <person name="Bruggmann R."/>
            <person name="Dubchak I."/>
            <person name="Grimwood J."/>
            <person name="Gundlach H."/>
            <person name="Haberer G."/>
            <person name="Hellsten U."/>
            <person name="Mitros T."/>
            <person name="Poliakov A."/>
            <person name="Schmutz J."/>
            <person name="Spannagl M."/>
            <person name="Tang H."/>
            <person name="Wang X."/>
            <person name="Wicker T."/>
            <person name="Bharti A."/>
            <person name="Chapman J."/>
            <person name="Feltus F."/>
            <person name="Gowik U."/>
            <person name="Grigoriev I."/>
            <person name="Lyons E."/>
            <person name="Maher C."/>
            <person name="Martis M."/>
            <person name="Narechania A."/>
            <person name="Otillar R."/>
            <person name="Penning B."/>
            <person name="Salamov A."/>
            <person name="Wang Y."/>
            <person name="Zhang L."/>
            <person name="Carpita N."/>
            <person name="Freeling M."/>
            <person name="Gingle A."/>
            <person name="Hash C."/>
            <person name="Keller B."/>
            <person name="Klein P."/>
            <person name="Kresovich S."/>
            <person name="Mccann M."/>
            <person name="Ming R."/>
            <person name="Peterson D."/>
            <person name="Rahman M."/>
            <person name="Ware D."/>
            <person name="Westhoff P."/>
            <person name="Mayer K."/>
            <person name="Messing J."/>
            <person name="Sims D."/>
            <person name="Jenkins J."/>
            <person name="Shu S."/>
            <person name="Rokhsar D."/>
        </authorList>
    </citation>
    <scope>NUCLEOTIDE SEQUENCE</scope>
</reference>
<keyword evidence="15" id="KW-0418">Kinase</keyword>
<dbReference type="InterPro" id="IPR001245">
    <property type="entry name" value="Ser-Thr/Tyr_kinase_cat_dom"/>
</dbReference>
<evidence type="ECO:0000256" key="2">
    <source>
        <dbReference type="ARBA" id="ARBA00004389"/>
    </source>
</evidence>
<dbReference type="Pfam" id="PF13855">
    <property type="entry name" value="LRR_8"/>
    <property type="match status" value="2"/>
</dbReference>
<evidence type="ECO:0000256" key="18">
    <source>
        <dbReference type="ARBA" id="ARBA00023136"/>
    </source>
</evidence>
<keyword evidence="20" id="KW-0325">Glycoprotein</keyword>
<keyword evidence="8" id="KW-0597">Phosphoprotein</keyword>
<evidence type="ECO:0000256" key="15">
    <source>
        <dbReference type="ARBA" id="ARBA00022777"/>
    </source>
</evidence>
<keyword evidence="6" id="KW-1003">Cell membrane</keyword>
<dbReference type="EC" id="2.7.11.1" evidence="5"/>
<comment type="catalytic activity">
    <reaction evidence="22">
        <text>L-seryl-[protein] + ATP = O-phospho-L-seryl-[protein] + ADP + H(+)</text>
        <dbReference type="Rhea" id="RHEA:17989"/>
        <dbReference type="Rhea" id="RHEA-COMP:9863"/>
        <dbReference type="Rhea" id="RHEA-COMP:11604"/>
        <dbReference type="ChEBI" id="CHEBI:15378"/>
        <dbReference type="ChEBI" id="CHEBI:29999"/>
        <dbReference type="ChEBI" id="CHEBI:30616"/>
        <dbReference type="ChEBI" id="CHEBI:83421"/>
        <dbReference type="ChEBI" id="CHEBI:456216"/>
        <dbReference type="EC" id="2.7.11.1"/>
    </reaction>
</comment>
<comment type="subcellular location">
    <subcellularLocation>
        <location evidence="1">Cell membrane</location>
        <topology evidence="1">Single-pass membrane protein</topology>
    </subcellularLocation>
    <subcellularLocation>
        <location evidence="2">Endoplasmic reticulum membrane</location>
        <topology evidence="2">Single-pass membrane protein</topology>
    </subcellularLocation>
    <subcellularLocation>
        <location evidence="3">Membrane</location>
        <topology evidence="3">Single-pass type I membrane protein</topology>
    </subcellularLocation>
</comment>
<dbReference type="SUPFAM" id="SSF52047">
    <property type="entry name" value="RNI-like"/>
    <property type="match status" value="1"/>
</dbReference>
<dbReference type="OMA" id="AIRESCC"/>
<evidence type="ECO:0000256" key="4">
    <source>
        <dbReference type="ARBA" id="ARBA00008684"/>
    </source>
</evidence>
<dbReference type="eggNOG" id="ENOG502QPYS">
    <property type="taxonomic scope" value="Eukaryota"/>
</dbReference>
<dbReference type="GO" id="GO:0005789">
    <property type="term" value="C:endoplasmic reticulum membrane"/>
    <property type="evidence" value="ECO:0007669"/>
    <property type="project" value="UniProtKB-SubCell"/>
</dbReference>
<dbReference type="InterPro" id="IPR032675">
    <property type="entry name" value="LRR_dom_sf"/>
</dbReference>
<evidence type="ECO:0000256" key="22">
    <source>
        <dbReference type="ARBA" id="ARBA00048679"/>
    </source>
</evidence>
<dbReference type="InterPro" id="IPR011009">
    <property type="entry name" value="Kinase-like_dom_sf"/>
</dbReference>
<dbReference type="GO" id="GO:0005886">
    <property type="term" value="C:plasma membrane"/>
    <property type="evidence" value="ECO:0007669"/>
    <property type="project" value="UniProtKB-SubCell"/>
</dbReference>
<feature type="chain" id="PRO_5002959966" description="Receptor kinase-like protein Xa21" evidence="28">
    <location>
        <begin position="21"/>
        <end position="1006"/>
    </location>
</feature>
<evidence type="ECO:0000256" key="21">
    <source>
        <dbReference type="ARBA" id="ARBA00047899"/>
    </source>
</evidence>
<evidence type="ECO:0000256" key="9">
    <source>
        <dbReference type="ARBA" id="ARBA00022614"/>
    </source>
</evidence>
<evidence type="ECO:0000256" key="17">
    <source>
        <dbReference type="ARBA" id="ARBA00022989"/>
    </source>
</evidence>
<dbReference type="InterPro" id="IPR017441">
    <property type="entry name" value="Protein_kinase_ATP_BS"/>
</dbReference>
<dbReference type="Gene3D" id="1.10.510.10">
    <property type="entry name" value="Transferase(Phosphotransferase) domain 1"/>
    <property type="match status" value="1"/>
</dbReference>
<protein>
    <recommendedName>
        <fullName evidence="25">Receptor kinase-like protein Xa21</fullName>
        <ecNumber evidence="5">2.7.11.1</ecNumber>
    </recommendedName>
</protein>
<evidence type="ECO:0000313" key="31">
    <source>
        <dbReference type="Proteomes" id="UP000000768"/>
    </source>
</evidence>
<feature type="domain" description="Protein kinase" evidence="29">
    <location>
        <begin position="703"/>
        <end position="993"/>
    </location>
</feature>
<keyword evidence="7" id="KW-0723">Serine/threonine-protein kinase</keyword>
<dbReference type="GO" id="GO:0004674">
    <property type="term" value="F:protein serine/threonine kinase activity"/>
    <property type="evidence" value="ECO:0007669"/>
    <property type="project" value="UniProtKB-KW"/>
</dbReference>
<proteinExistence type="inferred from homology"/>
<dbReference type="Gramene" id="EES08522">
    <property type="protein sequence ID" value="EES08522"/>
    <property type="gene ID" value="SORBI_3005G122400"/>
</dbReference>
<evidence type="ECO:0000256" key="5">
    <source>
        <dbReference type="ARBA" id="ARBA00012513"/>
    </source>
</evidence>
<dbReference type="Gramene" id="OQU83470">
    <property type="protein sequence ID" value="OQU83470"/>
    <property type="gene ID" value="SORBI_3005G122400"/>
</dbReference>
<dbReference type="SUPFAM" id="SSF56112">
    <property type="entry name" value="Protein kinase-like (PK-like)"/>
    <property type="match status" value="1"/>
</dbReference>
<dbReference type="CDD" id="cd14066">
    <property type="entry name" value="STKc_IRAK"/>
    <property type="match status" value="1"/>
</dbReference>
<reference evidence="31" key="3">
    <citation type="journal article" date="2018" name="Plant J.">
        <title>The Sorghum bicolor reference genome: improved assembly, gene annotations, a transcriptome atlas, and signatures of genome organization.</title>
        <authorList>
            <person name="McCormick R.F."/>
            <person name="Truong S.K."/>
            <person name="Sreedasyam A."/>
            <person name="Jenkins J."/>
            <person name="Shu S."/>
            <person name="Sims D."/>
            <person name="Kennedy M."/>
            <person name="Amirebrahimi M."/>
            <person name="Weers B.D."/>
            <person name="McKinley B."/>
            <person name="Mattison A."/>
            <person name="Morishige D.T."/>
            <person name="Grimwood J."/>
            <person name="Schmutz J."/>
            <person name="Mullet J.E."/>
        </authorList>
    </citation>
    <scope>NUCLEOTIDE SEQUENCE [LARGE SCALE GENOMIC DNA]</scope>
    <source>
        <strain evidence="31">cv. BTx623</strain>
    </source>
</reference>
<dbReference type="EMBL" id="CM000764">
    <property type="protein sequence ID" value="OQU83470.1"/>
    <property type="molecule type" value="Genomic_DNA"/>
</dbReference>
<evidence type="ECO:0000256" key="27">
    <source>
        <dbReference type="SAM" id="Phobius"/>
    </source>
</evidence>
<dbReference type="Pfam" id="PF00560">
    <property type="entry name" value="LRR_1"/>
    <property type="match status" value="3"/>
</dbReference>
<feature type="transmembrane region" description="Helical" evidence="27">
    <location>
        <begin position="649"/>
        <end position="669"/>
    </location>
</feature>
<dbReference type="SUPFAM" id="SSF52058">
    <property type="entry name" value="L domain-like"/>
    <property type="match status" value="1"/>
</dbReference>
<dbReference type="OrthoDB" id="676979at2759"/>
<dbReference type="SMART" id="SM00369">
    <property type="entry name" value="LRR_TYP"/>
    <property type="match status" value="10"/>
</dbReference>
<evidence type="ECO:0000256" key="10">
    <source>
        <dbReference type="ARBA" id="ARBA00022679"/>
    </source>
</evidence>
<dbReference type="InterPro" id="IPR055414">
    <property type="entry name" value="LRR_R13L4/SHOC2-like"/>
</dbReference>
<organism evidence="30 31">
    <name type="scientific">Sorghum bicolor</name>
    <name type="common">Sorghum</name>
    <name type="synonym">Sorghum vulgare</name>
    <dbReference type="NCBI Taxonomy" id="4558"/>
    <lineage>
        <taxon>Eukaryota</taxon>
        <taxon>Viridiplantae</taxon>
        <taxon>Streptophyta</taxon>
        <taxon>Embryophyta</taxon>
        <taxon>Tracheophyta</taxon>
        <taxon>Spermatophyta</taxon>
        <taxon>Magnoliopsida</taxon>
        <taxon>Liliopsida</taxon>
        <taxon>Poales</taxon>
        <taxon>Poaceae</taxon>
        <taxon>PACMAD clade</taxon>
        <taxon>Panicoideae</taxon>
        <taxon>Andropogonodae</taxon>
        <taxon>Andropogoneae</taxon>
        <taxon>Sorghinae</taxon>
        <taxon>Sorghum</taxon>
    </lineage>
</organism>
<dbReference type="FunFam" id="3.80.10.10:FF:000288">
    <property type="entry name" value="LRR receptor-like serine/threonine-protein kinase EFR"/>
    <property type="match status" value="1"/>
</dbReference>
<accession>C5Y2P1</accession>
<dbReference type="Proteomes" id="UP000000768">
    <property type="component" value="Chromosome 5"/>
</dbReference>
<comment type="catalytic activity">
    <reaction evidence="21">
        <text>L-threonyl-[protein] + ATP = O-phospho-L-threonyl-[protein] + ADP + H(+)</text>
        <dbReference type="Rhea" id="RHEA:46608"/>
        <dbReference type="Rhea" id="RHEA-COMP:11060"/>
        <dbReference type="Rhea" id="RHEA-COMP:11605"/>
        <dbReference type="ChEBI" id="CHEBI:15378"/>
        <dbReference type="ChEBI" id="CHEBI:30013"/>
        <dbReference type="ChEBI" id="CHEBI:30616"/>
        <dbReference type="ChEBI" id="CHEBI:61977"/>
        <dbReference type="ChEBI" id="CHEBI:456216"/>
        <dbReference type="EC" id="2.7.11.1"/>
    </reaction>
</comment>
<dbReference type="InterPro" id="IPR013210">
    <property type="entry name" value="LRR_N_plant-typ"/>
</dbReference>
<evidence type="ECO:0000256" key="23">
    <source>
        <dbReference type="ARBA" id="ARBA00054320"/>
    </source>
</evidence>
<gene>
    <name evidence="30" type="ORF">SORBI_3005G122400</name>
</gene>
<keyword evidence="9" id="KW-0433">Leucine-rich repeat</keyword>
<keyword evidence="11 27" id="KW-0812">Transmembrane</keyword>
<dbReference type="HOGENOM" id="CLU_000288_22_0_1"/>
<evidence type="ECO:0000256" key="6">
    <source>
        <dbReference type="ARBA" id="ARBA00022475"/>
    </source>
</evidence>
<dbReference type="Pfam" id="PF07714">
    <property type="entry name" value="PK_Tyr_Ser-Thr"/>
    <property type="match status" value="1"/>
</dbReference>
<dbReference type="PANTHER" id="PTHR27008">
    <property type="entry name" value="OS04G0122200 PROTEIN"/>
    <property type="match status" value="1"/>
</dbReference>
<evidence type="ECO:0000259" key="29">
    <source>
        <dbReference type="PROSITE" id="PS50011"/>
    </source>
</evidence>
<keyword evidence="16 26" id="KW-0067">ATP-binding</keyword>
<dbReference type="InterPro" id="IPR051809">
    <property type="entry name" value="Plant_receptor-like_S/T_kinase"/>
</dbReference>
<dbReference type="AlphaFoldDB" id="C5Y2P1"/>
<evidence type="ECO:0000256" key="16">
    <source>
        <dbReference type="ARBA" id="ARBA00022840"/>
    </source>
</evidence>
<dbReference type="Gene3D" id="3.30.200.20">
    <property type="entry name" value="Phosphorylase Kinase, domain 1"/>
    <property type="match status" value="1"/>
</dbReference>
<evidence type="ECO:0000256" key="3">
    <source>
        <dbReference type="ARBA" id="ARBA00004479"/>
    </source>
</evidence>